<organism evidence="2 3">
    <name type="scientific">Cichlidogyrus casuarinus</name>
    <dbReference type="NCBI Taxonomy" id="1844966"/>
    <lineage>
        <taxon>Eukaryota</taxon>
        <taxon>Metazoa</taxon>
        <taxon>Spiralia</taxon>
        <taxon>Lophotrochozoa</taxon>
        <taxon>Platyhelminthes</taxon>
        <taxon>Monogenea</taxon>
        <taxon>Monopisthocotylea</taxon>
        <taxon>Dactylogyridea</taxon>
        <taxon>Ancyrocephalidae</taxon>
        <taxon>Cichlidogyrus</taxon>
    </lineage>
</organism>
<gene>
    <name evidence="2" type="ORF">Ciccas_008089</name>
</gene>
<dbReference type="Proteomes" id="UP001626550">
    <property type="component" value="Unassembled WGS sequence"/>
</dbReference>
<proteinExistence type="predicted"/>
<evidence type="ECO:0000313" key="2">
    <source>
        <dbReference type="EMBL" id="KAL3313311.1"/>
    </source>
</evidence>
<dbReference type="EMBL" id="JBJKFK010001354">
    <property type="protein sequence ID" value="KAL3313311.1"/>
    <property type="molecule type" value="Genomic_DNA"/>
</dbReference>
<dbReference type="AlphaFoldDB" id="A0ABD2Q547"/>
<evidence type="ECO:0000313" key="3">
    <source>
        <dbReference type="Proteomes" id="UP001626550"/>
    </source>
</evidence>
<comment type="caution">
    <text evidence="2">The sequence shown here is derived from an EMBL/GenBank/DDBJ whole genome shotgun (WGS) entry which is preliminary data.</text>
</comment>
<protein>
    <submittedName>
        <fullName evidence="2">Uncharacterized protein</fullName>
    </submittedName>
</protein>
<evidence type="ECO:0000256" key="1">
    <source>
        <dbReference type="SAM" id="MobiDB-lite"/>
    </source>
</evidence>
<keyword evidence="3" id="KW-1185">Reference proteome</keyword>
<name>A0ABD2Q547_9PLAT</name>
<reference evidence="2 3" key="1">
    <citation type="submission" date="2024-11" db="EMBL/GenBank/DDBJ databases">
        <title>Adaptive evolution of stress response genes in parasites aligns with host niche diversity.</title>
        <authorList>
            <person name="Hahn C."/>
            <person name="Resl P."/>
        </authorList>
    </citation>
    <scope>NUCLEOTIDE SEQUENCE [LARGE SCALE GENOMIC DNA]</scope>
    <source>
        <strain evidence="2">EGGRZ-B1_66</strain>
        <tissue evidence="2">Body</tissue>
    </source>
</reference>
<feature type="compositionally biased region" description="Basic and acidic residues" evidence="1">
    <location>
        <begin position="207"/>
        <end position="217"/>
    </location>
</feature>
<sequence length="226" mass="26149">MHEMEWFANFKKFLPFLDESDDGEQLNLDEMVNINFLATRPHIIRQPVPETEIIDPTLANIDIETSREIDPTRPEVDAYSYQEAPTRKQTIAKTFEKPKNTFKDTSTTIILANRLANKDMSELPTLPDRYDTANTLNVLKKPKARQIIGASFLSRVKRLASEKKRNPRYSYFDVGEDEVAEEVARQHVPPLDKIMYRESMFVSEPSKWGKDGSDDLMAKNVPKLWK</sequence>
<accession>A0ABD2Q547</accession>
<feature type="region of interest" description="Disordered" evidence="1">
    <location>
        <begin position="206"/>
        <end position="226"/>
    </location>
</feature>